<comment type="caution">
    <text evidence="2">The sequence shown here is derived from an EMBL/GenBank/DDBJ whole genome shotgun (WGS) entry which is preliminary data.</text>
</comment>
<accession>A0A917YGX0</accession>
<dbReference type="EMBL" id="BMLP01000001">
    <property type="protein sequence ID" value="GGO24656.1"/>
    <property type="molecule type" value="Genomic_DNA"/>
</dbReference>
<evidence type="ECO:0000256" key="1">
    <source>
        <dbReference type="SAM" id="MobiDB-lite"/>
    </source>
</evidence>
<organism evidence="2 3">
    <name type="scientific">Gemmobacter aquaticus</name>
    <dbReference type="NCBI Taxonomy" id="490185"/>
    <lineage>
        <taxon>Bacteria</taxon>
        <taxon>Pseudomonadati</taxon>
        <taxon>Pseudomonadota</taxon>
        <taxon>Alphaproteobacteria</taxon>
        <taxon>Rhodobacterales</taxon>
        <taxon>Paracoccaceae</taxon>
        <taxon>Gemmobacter</taxon>
    </lineage>
</organism>
<evidence type="ECO:0000313" key="3">
    <source>
        <dbReference type="Proteomes" id="UP000598196"/>
    </source>
</evidence>
<keyword evidence="3" id="KW-1185">Reference proteome</keyword>
<protein>
    <submittedName>
        <fullName evidence="2">Uncharacterized protein</fullName>
    </submittedName>
</protein>
<evidence type="ECO:0000313" key="2">
    <source>
        <dbReference type="EMBL" id="GGO24656.1"/>
    </source>
</evidence>
<proteinExistence type="predicted"/>
<dbReference type="Proteomes" id="UP000598196">
    <property type="component" value="Unassembled WGS sequence"/>
</dbReference>
<dbReference type="AlphaFoldDB" id="A0A917YGX0"/>
<gene>
    <name evidence="2" type="ORF">GCM10010991_03340</name>
</gene>
<name>A0A917YGX0_9RHOB</name>
<feature type="region of interest" description="Disordered" evidence="1">
    <location>
        <begin position="1"/>
        <end position="42"/>
    </location>
</feature>
<reference evidence="2 3" key="1">
    <citation type="journal article" date="2014" name="Int. J. Syst. Evol. Microbiol.">
        <title>Complete genome sequence of Corynebacterium casei LMG S-19264T (=DSM 44701T), isolated from a smear-ripened cheese.</title>
        <authorList>
            <consortium name="US DOE Joint Genome Institute (JGI-PGF)"/>
            <person name="Walter F."/>
            <person name="Albersmeier A."/>
            <person name="Kalinowski J."/>
            <person name="Ruckert C."/>
        </authorList>
    </citation>
    <scope>NUCLEOTIDE SEQUENCE [LARGE SCALE GENOMIC DNA]</scope>
    <source>
        <strain evidence="2 3">CGMCC 1.7029</strain>
    </source>
</reference>
<sequence length="53" mass="5555">MGMSHAASPARRQPINKGPVLPLGRNTPGESRGTRGGGSAPFFRHALFNIGRA</sequence>